<dbReference type="VEuPathDB" id="CryptoDB:Vbra_9776"/>
<feature type="region of interest" description="Disordered" evidence="7">
    <location>
        <begin position="256"/>
        <end position="277"/>
    </location>
</feature>
<dbReference type="Pfam" id="PF07690">
    <property type="entry name" value="MFS_1"/>
    <property type="match status" value="1"/>
</dbReference>
<comment type="similarity">
    <text evidence="6">Belongs to the major facilitator superfamily. Spinster (TC 2.A.1.49) family.</text>
</comment>
<evidence type="ECO:0000256" key="2">
    <source>
        <dbReference type="ARBA" id="ARBA00022448"/>
    </source>
</evidence>
<dbReference type="GO" id="GO:0016020">
    <property type="term" value="C:membrane"/>
    <property type="evidence" value="ECO:0007669"/>
    <property type="project" value="UniProtKB-SubCell"/>
</dbReference>
<evidence type="ECO:0000259" key="9">
    <source>
        <dbReference type="PROSITE" id="PS50850"/>
    </source>
</evidence>
<organism evidence="10 11">
    <name type="scientific">Vitrella brassicaformis (strain CCMP3155)</name>
    <dbReference type="NCBI Taxonomy" id="1169540"/>
    <lineage>
        <taxon>Eukaryota</taxon>
        <taxon>Sar</taxon>
        <taxon>Alveolata</taxon>
        <taxon>Colpodellida</taxon>
        <taxon>Vitrellaceae</taxon>
        <taxon>Vitrella</taxon>
    </lineage>
</organism>
<evidence type="ECO:0000256" key="7">
    <source>
        <dbReference type="SAM" id="MobiDB-lite"/>
    </source>
</evidence>
<feature type="transmembrane region" description="Helical" evidence="8">
    <location>
        <begin position="337"/>
        <end position="358"/>
    </location>
</feature>
<dbReference type="InParanoid" id="A0A0G4G9U1"/>
<feature type="transmembrane region" description="Helical" evidence="8">
    <location>
        <begin position="229"/>
        <end position="250"/>
    </location>
</feature>
<evidence type="ECO:0000256" key="4">
    <source>
        <dbReference type="ARBA" id="ARBA00022989"/>
    </source>
</evidence>
<dbReference type="GO" id="GO:0022857">
    <property type="term" value="F:transmembrane transporter activity"/>
    <property type="evidence" value="ECO:0007669"/>
    <property type="project" value="InterPro"/>
</dbReference>
<feature type="compositionally biased region" description="Basic and acidic residues" evidence="7">
    <location>
        <begin position="563"/>
        <end position="574"/>
    </location>
</feature>
<keyword evidence="4 8" id="KW-1133">Transmembrane helix</keyword>
<dbReference type="FunCoup" id="A0A0G4G9U1">
    <property type="interactions" value="7"/>
</dbReference>
<dbReference type="PhylomeDB" id="A0A0G4G9U1"/>
<dbReference type="OrthoDB" id="440755at2759"/>
<evidence type="ECO:0000313" key="10">
    <source>
        <dbReference type="EMBL" id="CEM25714.1"/>
    </source>
</evidence>
<feature type="region of interest" description="Disordered" evidence="7">
    <location>
        <begin position="530"/>
        <end position="615"/>
    </location>
</feature>
<dbReference type="InterPro" id="IPR011701">
    <property type="entry name" value="MFS"/>
</dbReference>
<dbReference type="PROSITE" id="PS50850">
    <property type="entry name" value="MFS"/>
    <property type="match status" value="1"/>
</dbReference>
<feature type="compositionally biased region" description="Basic and acidic residues" evidence="7">
    <location>
        <begin position="602"/>
        <end position="615"/>
    </location>
</feature>
<proteinExistence type="inferred from homology"/>
<comment type="subcellular location">
    <subcellularLocation>
        <location evidence="1">Membrane</location>
        <topology evidence="1">Multi-pass membrane protein</topology>
    </subcellularLocation>
</comment>
<feature type="transmembrane region" description="Helical" evidence="8">
    <location>
        <begin position="370"/>
        <end position="391"/>
    </location>
</feature>
<dbReference type="SUPFAM" id="SSF103473">
    <property type="entry name" value="MFS general substrate transporter"/>
    <property type="match status" value="1"/>
</dbReference>
<feature type="transmembrane region" description="Helical" evidence="8">
    <location>
        <begin position="300"/>
        <end position="325"/>
    </location>
</feature>
<sequence length="615" mass="65999">MAARKDERSAVPMPSVTSDSSTDTDEPGTTGHNPSLGGGGFGLAGLVWPAPGGKPGGKSKQAPPSTRRKTQNILNVACALDGADMQLLPSTFRALERELHLRPQHLSQLSLYQSLFQSLSAPVWGYLADRYSRQTVLSYGCILWGVITIVLAASTTLWEMVVLRALNGIALASVGPLSQSMIADLFGVEERGGAFGWVQLSQNVGAIVGGVATTSVSQMYILGVSGWRVGFMVVGLMSIGLGVFVSMSYLSLPRHAPTKGDDSPTASKSPSEGGQGVRAKVVRGMLREVRKIRLIARKPTFWGVVMQGIFGGIPWNAMAFFTMWFQYVGFADYQAAIVWAALQAGGGLGGLLGGYVGDSLARWNENLGRPLAAQLSVALGIPVTALILQIIPRSPDWYVAFLIGMFLLGLVAAWCPAATNRPILTDIVDPADRATIFAWLLAIEGAAAAVFGAPSVAILAEVFFGYKMSTLDVKTMSEETRIHNVNALANSLTLSMMLPWSICFFIYGSLHFTYRHDRLRANKEAYTPVIRTDDTAPSDKTFLTEESPLNPDRHSSTSSADEQSPRQKMLDRMESGSGDVGPVAAERDGDGHGHQRALFGGKSRERRSSPQDSKG</sequence>
<dbReference type="OMA" id="IVEMDYG"/>
<feature type="transmembrane region" description="Helical" evidence="8">
    <location>
        <begin position="397"/>
        <end position="415"/>
    </location>
</feature>
<feature type="region of interest" description="Disordered" evidence="7">
    <location>
        <begin position="1"/>
        <end position="44"/>
    </location>
</feature>
<dbReference type="Proteomes" id="UP000041254">
    <property type="component" value="Unassembled WGS sequence"/>
</dbReference>
<dbReference type="InterPro" id="IPR036259">
    <property type="entry name" value="MFS_trans_sf"/>
</dbReference>
<dbReference type="Gene3D" id="1.20.1250.20">
    <property type="entry name" value="MFS general substrate transporter like domains"/>
    <property type="match status" value="1"/>
</dbReference>
<dbReference type="STRING" id="1169540.A0A0G4G9U1"/>
<name>A0A0G4G9U1_VITBC</name>
<protein>
    <recommendedName>
        <fullName evidence="9">Major facilitator superfamily (MFS) profile domain-containing protein</fullName>
    </recommendedName>
</protein>
<dbReference type="PANTHER" id="PTHR23505">
    <property type="entry name" value="SPINSTER"/>
    <property type="match status" value="1"/>
</dbReference>
<accession>A0A0G4G9U1</accession>
<evidence type="ECO:0000256" key="1">
    <source>
        <dbReference type="ARBA" id="ARBA00004141"/>
    </source>
</evidence>
<evidence type="ECO:0000256" key="5">
    <source>
        <dbReference type="ARBA" id="ARBA00023136"/>
    </source>
</evidence>
<dbReference type="InterPro" id="IPR044770">
    <property type="entry name" value="MFS_spinster-like"/>
</dbReference>
<dbReference type="AlphaFoldDB" id="A0A0G4G9U1"/>
<evidence type="ECO:0000256" key="6">
    <source>
        <dbReference type="ARBA" id="ARBA00024338"/>
    </source>
</evidence>
<dbReference type="EMBL" id="CDMY01000603">
    <property type="protein sequence ID" value="CEM25714.1"/>
    <property type="molecule type" value="Genomic_DNA"/>
</dbReference>
<feature type="transmembrane region" description="Helical" evidence="8">
    <location>
        <begin position="136"/>
        <end position="158"/>
    </location>
</feature>
<gene>
    <name evidence="10" type="ORF">Vbra_9776</name>
</gene>
<dbReference type="PANTHER" id="PTHR23505:SF52">
    <property type="entry name" value="MAJOR FACILITATOR SUPERFAMILY PROTEIN"/>
    <property type="match status" value="1"/>
</dbReference>
<keyword evidence="5 8" id="KW-0472">Membrane</keyword>
<feature type="domain" description="Major facilitator superfamily (MFS) profile" evidence="9">
    <location>
        <begin position="70"/>
        <end position="502"/>
    </location>
</feature>
<reference evidence="10 11" key="1">
    <citation type="submission" date="2014-11" db="EMBL/GenBank/DDBJ databases">
        <authorList>
            <person name="Zhu J."/>
            <person name="Qi W."/>
            <person name="Song R."/>
        </authorList>
    </citation>
    <scope>NUCLEOTIDE SEQUENCE [LARGE SCALE GENOMIC DNA]</scope>
</reference>
<evidence type="ECO:0000256" key="8">
    <source>
        <dbReference type="SAM" id="Phobius"/>
    </source>
</evidence>
<evidence type="ECO:0000313" key="11">
    <source>
        <dbReference type="Proteomes" id="UP000041254"/>
    </source>
</evidence>
<keyword evidence="2" id="KW-0813">Transport</keyword>
<evidence type="ECO:0000256" key="3">
    <source>
        <dbReference type="ARBA" id="ARBA00022692"/>
    </source>
</evidence>
<feature type="transmembrane region" description="Helical" evidence="8">
    <location>
        <begin position="436"/>
        <end position="466"/>
    </location>
</feature>
<keyword evidence="11" id="KW-1185">Reference proteome</keyword>
<dbReference type="InterPro" id="IPR020846">
    <property type="entry name" value="MFS_dom"/>
</dbReference>
<feature type="transmembrane region" description="Helical" evidence="8">
    <location>
        <begin position="486"/>
        <end position="510"/>
    </location>
</feature>
<keyword evidence="3 8" id="KW-0812">Transmembrane</keyword>